<comment type="caution">
    <text evidence="2">The sequence shown here is derived from an EMBL/GenBank/DDBJ whole genome shotgun (WGS) entry which is preliminary data.</text>
</comment>
<feature type="domain" description="Uroporphyrinogen decarboxylase (URO-D)" evidence="1">
    <location>
        <begin position="8"/>
        <end position="174"/>
    </location>
</feature>
<dbReference type="STRING" id="1817867.A3F83_00185"/>
<gene>
    <name evidence="2" type="ORF">A3F83_00185</name>
</gene>
<reference evidence="2 3" key="1">
    <citation type="journal article" date="2016" name="Nat. Commun.">
        <title>Thousands of microbial genomes shed light on interconnected biogeochemical processes in an aquifer system.</title>
        <authorList>
            <person name="Anantharaman K."/>
            <person name="Brown C.T."/>
            <person name="Hug L.A."/>
            <person name="Sharon I."/>
            <person name="Castelle C.J."/>
            <person name="Probst A.J."/>
            <person name="Thomas B.C."/>
            <person name="Singh A."/>
            <person name="Wilkins M.J."/>
            <person name="Karaoz U."/>
            <person name="Brodie E.L."/>
            <person name="Williams K.H."/>
            <person name="Hubbard S.S."/>
            <person name="Banfield J.F."/>
        </authorList>
    </citation>
    <scope>NUCLEOTIDE SEQUENCE [LARGE SCALE GENOMIC DNA]</scope>
</reference>
<dbReference type="EMBL" id="MFIX01000109">
    <property type="protein sequence ID" value="OGG04626.1"/>
    <property type="molecule type" value="Genomic_DNA"/>
</dbReference>
<name>A0A1F5YWW6_9BACT</name>
<dbReference type="Proteomes" id="UP000179129">
    <property type="component" value="Unassembled WGS sequence"/>
</dbReference>
<evidence type="ECO:0000313" key="3">
    <source>
        <dbReference type="Proteomes" id="UP000179129"/>
    </source>
</evidence>
<dbReference type="AlphaFoldDB" id="A0A1F5YWW6"/>
<dbReference type="InterPro" id="IPR052024">
    <property type="entry name" value="Methanogen_methyltrans"/>
</dbReference>
<dbReference type="InterPro" id="IPR038071">
    <property type="entry name" value="UROD/MetE-like_sf"/>
</dbReference>
<accession>A0A1F5YWW6</accession>
<dbReference type="Gene3D" id="3.20.20.210">
    <property type="match status" value="1"/>
</dbReference>
<dbReference type="PANTHER" id="PTHR47099">
    <property type="entry name" value="METHYLCOBAMIDE:COM METHYLTRANSFERASE MTBA"/>
    <property type="match status" value="1"/>
</dbReference>
<dbReference type="SUPFAM" id="SSF51726">
    <property type="entry name" value="UROD/MetE-like"/>
    <property type="match status" value="1"/>
</dbReference>
<proteinExistence type="predicted"/>
<organism evidence="2 3">
    <name type="scientific">Candidatus Glassbacteria bacterium RIFCSPLOWO2_12_FULL_58_11</name>
    <dbReference type="NCBI Taxonomy" id="1817867"/>
    <lineage>
        <taxon>Bacteria</taxon>
        <taxon>Candidatus Glassiibacteriota</taxon>
    </lineage>
</organism>
<evidence type="ECO:0000259" key="1">
    <source>
        <dbReference type="Pfam" id="PF01208"/>
    </source>
</evidence>
<dbReference type="GO" id="GO:0006779">
    <property type="term" value="P:porphyrin-containing compound biosynthetic process"/>
    <property type="evidence" value="ECO:0007669"/>
    <property type="project" value="InterPro"/>
</dbReference>
<dbReference type="Pfam" id="PF01208">
    <property type="entry name" value="URO-D"/>
    <property type="match status" value="1"/>
</dbReference>
<dbReference type="GO" id="GO:0004853">
    <property type="term" value="F:uroporphyrinogen decarboxylase activity"/>
    <property type="evidence" value="ECO:0007669"/>
    <property type="project" value="InterPro"/>
</dbReference>
<evidence type="ECO:0000313" key="2">
    <source>
        <dbReference type="EMBL" id="OGG04626.1"/>
    </source>
</evidence>
<sequence length="179" mass="20465">MDMFGHFLEVNLALLDQVWEAGCRFDSLTWYDDLGYKGSQFFSVQMYRELLKPFHKRAVEWADRKGLKTRLHSCGDVRPFVPEFIELGIDALNPLEVKAGMDPVKIKQQYGKDLVLHGGVNAVLWDKPEQISAEIEKVVPELKKGGGYIFASDHSIPDTVSLEDFRRIVECVKRVGTYE</sequence>
<dbReference type="InterPro" id="IPR000257">
    <property type="entry name" value="Uroporphyrinogen_deCOase"/>
</dbReference>
<dbReference type="PANTHER" id="PTHR47099:SF1">
    <property type="entry name" value="METHYLCOBAMIDE:COM METHYLTRANSFERASE MTBA"/>
    <property type="match status" value="1"/>
</dbReference>
<protein>
    <recommendedName>
        <fullName evidence="1">Uroporphyrinogen decarboxylase (URO-D) domain-containing protein</fullName>
    </recommendedName>
</protein>